<dbReference type="AlphaFoldDB" id="A0AAV4GPA1"/>
<organism evidence="2 3">
    <name type="scientific">Elysia marginata</name>
    <dbReference type="NCBI Taxonomy" id="1093978"/>
    <lineage>
        <taxon>Eukaryota</taxon>
        <taxon>Metazoa</taxon>
        <taxon>Spiralia</taxon>
        <taxon>Lophotrochozoa</taxon>
        <taxon>Mollusca</taxon>
        <taxon>Gastropoda</taxon>
        <taxon>Heterobranchia</taxon>
        <taxon>Euthyneura</taxon>
        <taxon>Panpulmonata</taxon>
        <taxon>Sacoglossa</taxon>
        <taxon>Placobranchoidea</taxon>
        <taxon>Plakobranchidae</taxon>
        <taxon>Elysia</taxon>
    </lineage>
</organism>
<evidence type="ECO:0000256" key="1">
    <source>
        <dbReference type="SAM" id="SignalP"/>
    </source>
</evidence>
<accession>A0AAV4GPA1</accession>
<keyword evidence="3" id="KW-1185">Reference proteome</keyword>
<protein>
    <recommendedName>
        <fullName evidence="4">Secreted protein</fullName>
    </recommendedName>
</protein>
<sequence>MLFIFYIFSSISSSSSSNSSSSSVVVVVVVEVVVVVVVKLKAVAVSVIEAAAVKKIDRYILFLQNDLPTQDLWTVRRRAPEPVIGPEMTCPVPDAVSTPVCAETTVWCFTTPSQCPFRRG</sequence>
<feature type="chain" id="PRO_5043876025" description="Secreted protein" evidence="1">
    <location>
        <begin position="17"/>
        <end position="120"/>
    </location>
</feature>
<gene>
    <name evidence="2" type="ORF">ElyMa_000735100</name>
</gene>
<evidence type="ECO:0000313" key="3">
    <source>
        <dbReference type="Proteomes" id="UP000762676"/>
    </source>
</evidence>
<dbReference type="Proteomes" id="UP000762676">
    <property type="component" value="Unassembled WGS sequence"/>
</dbReference>
<proteinExistence type="predicted"/>
<comment type="caution">
    <text evidence="2">The sequence shown here is derived from an EMBL/GenBank/DDBJ whole genome shotgun (WGS) entry which is preliminary data.</text>
</comment>
<evidence type="ECO:0008006" key="4">
    <source>
        <dbReference type="Google" id="ProtNLM"/>
    </source>
</evidence>
<dbReference type="EMBL" id="BMAT01001489">
    <property type="protein sequence ID" value="GFR86980.1"/>
    <property type="molecule type" value="Genomic_DNA"/>
</dbReference>
<keyword evidence="1" id="KW-0732">Signal</keyword>
<name>A0AAV4GPA1_9GAST</name>
<reference evidence="2 3" key="1">
    <citation type="journal article" date="2021" name="Elife">
        <title>Chloroplast acquisition without the gene transfer in kleptoplastic sea slugs, Plakobranchus ocellatus.</title>
        <authorList>
            <person name="Maeda T."/>
            <person name="Takahashi S."/>
            <person name="Yoshida T."/>
            <person name="Shimamura S."/>
            <person name="Takaki Y."/>
            <person name="Nagai Y."/>
            <person name="Toyoda A."/>
            <person name="Suzuki Y."/>
            <person name="Arimoto A."/>
            <person name="Ishii H."/>
            <person name="Satoh N."/>
            <person name="Nishiyama T."/>
            <person name="Hasebe M."/>
            <person name="Maruyama T."/>
            <person name="Minagawa J."/>
            <person name="Obokata J."/>
            <person name="Shigenobu S."/>
        </authorList>
    </citation>
    <scope>NUCLEOTIDE SEQUENCE [LARGE SCALE GENOMIC DNA]</scope>
</reference>
<feature type="signal peptide" evidence="1">
    <location>
        <begin position="1"/>
        <end position="16"/>
    </location>
</feature>
<evidence type="ECO:0000313" key="2">
    <source>
        <dbReference type="EMBL" id="GFR86980.1"/>
    </source>
</evidence>